<reference evidence="1" key="1">
    <citation type="submission" date="2021-02" db="EMBL/GenBank/DDBJ databases">
        <authorList>
            <person name="Dougan E. K."/>
            <person name="Rhodes N."/>
            <person name="Thang M."/>
            <person name="Chan C."/>
        </authorList>
    </citation>
    <scope>NUCLEOTIDE SEQUENCE</scope>
</reference>
<evidence type="ECO:0000313" key="2">
    <source>
        <dbReference type="Proteomes" id="UP000654075"/>
    </source>
</evidence>
<dbReference type="EMBL" id="CAJNNV010029472">
    <property type="protein sequence ID" value="CAE8628726.1"/>
    <property type="molecule type" value="Genomic_DNA"/>
</dbReference>
<gene>
    <name evidence="1" type="ORF">PGLA1383_LOCUS45331</name>
</gene>
<organism evidence="1 2">
    <name type="scientific">Polarella glacialis</name>
    <name type="common">Dinoflagellate</name>
    <dbReference type="NCBI Taxonomy" id="89957"/>
    <lineage>
        <taxon>Eukaryota</taxon>
        <taxon>Sar</taxon>
        <taxon>Alveolata</taxon>
        <taxon>Dinophyceae</taxon>
        <taxon>Suessiales</taxon>
        <taxon>Suessiaceae</taxon>
        <taxon>Polarella</taxon>
    </lineage>
</organism>
<feature type="non-terminal residue" evidence="1">
    <location>
        <position position="1"/>
    </location>
</feature>
<keyword evidence="2" id="KW-1185">Reference proteome</keyword>
<dbReference type="AlphaFoldDB" id="A0A813GW73"/>
<dbReference type="Proteomes" id="UP000654075">
    <property type="component" value="Unassembled WGS sequence"/>
</dbReference>
<comment type="caution">
    <text evidence="1">The sequence shown here is derived from an EMBL/GenBank/DDBJ whole genome shotgun (WGS) entry which is preliminary data.</text>
</comment>
<protein>
    <submittedName>
        <fullName evidence="1">Uncharacterized protein</fullName>
    </submittedName>
</protein>
<proteinExistence type="predicted"/>
<name>A0A813GW73_POLGL</name>
<accession>A0A813GW73</accession>
<dbReference type="OrthoDB" id="1882547at2759"/>
<feature type="non-terminal residue" evidence="1">
    <location>
        <position position="89"/>
    </location>
</feature>
<sequence length="89" mass="9551">VTNAGWRHGVPRSARAKGESISIMLWGHRGEGSFSPNDTIALKGGFPQICFEDPLSSPEPSSCEACGRTTPKLSGKVDLDGRWCCGVCW</sequence>
<evidence type="ECO:0000313" key="1">
    <source>
        <dbReference type="EMBL" id="CAE8628726.1"/>
    </source>
</evidence>